<dbReference type="AlphaFoldDB" id="A0A103XME9"/>
<keyword evidence="2" id="KW-1185">Reference proteome</keyword>
<comment type="caution">
    <text evidence="1">The sequence shown here is derived from an EMBL/GenBank/DDBJ whole genome shotgun (WGS) entry which is preliminary data.</text>
</comment>
<evidence type="ECO:0000313" key="2">
    <source>
        <dbReference type="Proteomes" id="UP000243975"/>
    </source>
</evidence>
<name>A0A103XME9_CYNCS</name>
<dbReference type="Proteomes" id="UP000243975">
    <property type="component" value="Unassembled WGS sequence"/>
</dbReference>
<organism evidence="1 2">
    <name type="scientific">Cynara cardunculus var. scolymus</name>
    <name type="common">Globe artichoke</name>
    <name type="synonym">Cynara scolymus</name>
    <dbReference type="NCBI Taxonomy" id="59895"/>
    <lineage>
        <taxon>Eukaryota</taxon>
        <taxon>Viridiplantae</taxon>
        <taxon>Streptophyta</taxon>
        <taxon>Embryophyta</taxon>
        <taxon>Tracheophyta</taxon>
        <taxon>Spermatophyta</taxon>
        <taxon>Magnoliopsida</taxon>
        <taxon>eudicotyledons</taxon>
        <taxon>Gunneridae</taxon>
        <taxon>Pentapetalae</taxon>
        <taxon>asterids</taxon>
        <taxon>campanulids</taxon>
        <taxon>Asterales</taxon>
        <taxon>Asteraceae</taxon>
        <taxon>Carduoideae</taxon>
        <taxon>Cardueae</taxon>
        <taxon>Carduinae</taxon>
        <taxon>Cynara</taxon>
    </lineage>
</organism>
<feature type="non-terminal residue" evidence="1">
    <location>
        <position position="1"/>
    </location>
</feature>
<reference evidence="1 2" key="1">
    <citation type="journal article" date="2016" name="Sci. Rep.">
        <title>The genome sequence of the outbreeding globe artichoke constructed de novo incorporating a phase-aware low-pass sequencing strategy of F1 progeny.</title>
        <authorList>
            <person name="Scaglione D."/>
            <person name="Reyes-Chin-Wo S."/>
            <person name="Acquadro A."/>
            <person name="Froenicke L."/>
            <person name="Portis E."/>
            <person name="Beitel C."/>
            <person name="Tirone M."/>
            <person name="Mauro R."/>
            <person name="Lo Monaco A."/>
            <person name="Mauromicale G."/>
            <person name="Faccioli P."/>
            <person name="Cattivelli L."/>
            <person name="Rieseberg L."/>
            <person name="Michelmore R."/>
            <person name="Lanteri S."/>
        </authorList>
    </citation>
    <scope>NUCLEOTIDE SEQUENCE [LARGE SCALE GENOMIC DNA]</scope>
    <source>
        <strain evidence="1">2C</strain>
    </source>
</reference>
<protein>
    <recommendedName>
        <fullName evidence="3">Reverse transcriptase zinc-binding domain-containing protein</fullName>
    </recommendedName>
</protein>
<accession>A0A103XME9</accession>
<evidence type="ECO:0008006" key="3">
    <source>
        <dbReference type="Google" id="ProtNLM"/>
    </source>
</evidence>
<sequence length="218" mass="25467">MDANGSFTVKNLREMLDRRLLDTHEGVGTTHWCSLVPKKVNVFIWRLCRGGILVKEMLYERTLDSVLNATVRLKLLIIAFWSARSVCRIYSNVRWNQLAKYLLCTLASISTPSKSKVPCNVRQDVEQQNKKQDALPIKMKGRKGNKNSVHLPHQRKGVMLAMNFLMSYQIPILLKRWKLIDQLEQPTGYQLYFVVLDPREVLEWQQELLDLMTLDLFY</sequence>
<dbReference type="EMBL" id="LEKV01004755">
    <property type="protein sequence ID" value="KVH93516.1"/>
    <property type="molecule type" value="Genomic_DNA"/>
</dbReference>
<gene>
    <name evidence="1" type="ORF">Ccrd_004435</name>
</gene>
<proteinExistence type="predicted"/>
<evidence type="ECO:0000313" key="1">
    <source>
        <dbReference type="EMBL" id="KVH93516.1"/>
    </source>
</evidence>
<dbReference type="Gramene" id="KVH93516">
    <property type="protein sequence ID" value="KVH93516"/>
    <property type="gene ID" value="Ccrd_004435"/>
</dbReference>